<keyword evidence="5" id="KW-0418">Kinase</keyword>
<evidence type="ECO:0000259" key="8">
    <source>
        <dbReference type="PROSITE" id="PS50112"/>
    </source>
</evidence>
<dbReference type="InterPro" id="IPR000014">
    <property type="entry name" value="PAS"/>
</dbReference>
<comment type="caution">
    <text evidence="9">The sequence shown here is derived from an EMBL/GenBank/DDBJ whole genome shotgun (WGS) entry which is preliminary data.</text>
</comment>
<accession>A0A2H3NYA9</accession>
<dbReference type="EMBL" id="PDEP01000005">
    <property type="protein sequence ID" value="PEN07717.1"/>
    <property type="molecule type" value="Genomic_DNA"/>
</dbReference>
<feature type="domain" description="PAS" evidence="8">
    <location>
        <begin position="135"/>
        <end position="179"/>
    </location>
</feature>
<proteinExistence type="predicted"/>
<dbReference type="InterPro" id="IPR035965">
    <property type="entry name" value="PAS-like_dom_sf"/>
</dbReference>
<evidence type="ECO:0000313" key="10">
    <source>
        <dbReference type="Proteomes" id="UP000221024"/>
    </source>
</evidence>
<dbReference type="InterPro" id="IPR052162">
    <property type="entry name" value="Sensor_kinase/Photoreceptor"/>
</dbReference>
<keyword evidence="3" id="KW-0597">Phosphoprotein</keyword>
<name>A0A2H3NYA9_9BACT</name>
<keyword evidence="4" id="KW-0808">Transferase</keyword>
<dbReference type="NCBIfam" id="TIGR00229">
    <property type="entry name" value="sensory_box"/>
    <property type="match status" value="1"/>
</dbReference>
<dbReference type="Proteomes" id="UP000221024">
    <property type="component" value="Unassembled WGS sequence"/>
</dbReference>
<evidence type="ECO:0000256" key="4">
    <source>
        <dbReference type="ARBA" id="ARBA00022679"/>
    </source>
</evidence>
<dbReference type="OrthoDB" id="905895at2"/>
<dbReference type="InterPro" id="IPR003594">
    <property type="entry name" value="HATPase_dom"/>
</dbReference>
<comment type="catalytic activity">
    <reaction evidence="1">
        <text>ATP + protein L-histidine = ADP + protein N-phospho-L-histidine.</text>
        <dbReference type="EC" id="2.7.13.3"/>
    </reaction>
</comment>
<dbReference type="CDD" id="cd00082">
    <property type="entry name" value="HisKA"/>
    <property type="match status" value="1"/>
</dbReference>
<feature type="region of interest" description="Disordered" evidence="6">
    <location>
        <begin position="643"/>
        <end position="669"/>
    </location>
</feature>
<dbReference type="PRINTS" id="PR00344">
    <property type="entry name" value="BCTRLSENSOR"/>
</dbReference>
<dbReference type="Pfam" id="PF08448">
    <property type="entry name" value="PAS_4"/>
    <property type="match status" value="1"/>
</dbReference>
<dbReference type="SUPFAM" id="SSF47384">
    <property type="entry name" value="Homodimeric domain of signal transducing histidine kinase"/>
    <property type="match status" value="1"/>
</dbReference>
<dbReference type="PROSITE" id="PS50109">
    <property type="entry name" value="HIS_KIN"/>
    <property type="match status" value="1"/>
</dbReference>
<dbReference type="Gene3D" id="1.10.287.130">
    <property type="match status" value="1"/>
</dbReference>
<evidence type="ECO:0000256" key="1">
    <source>
        <dbReference type="ARBA" id="ARBA00000085"/>
    </source>
</evidence>
<dbReference type="InterPro" id="IPR005467">
    <property type="entry name" value="His_kinase_dom"/>
</dbReference>
<evidence type="ECO:0000256" key="5">
    <source>
        <dbReference type="ARBA" id="ARBA00022777"/>
    </source>
</evidence>
<gene>
    <name evidence="9" type="ORF">CRI93_06965</name>
</gene>
<dbReference type="PROSITE" id="PS50112">
    <property type="entry name" value="PAS"/>
    <property type="match status" value="1"/>
</dbReference>
<reference evidence="9 10" key="1">
    <citation type="submission" date="2017-10" db="EMBL/GenBank/DDBJ databases">
        <title>Draft genome of Longimonas halophila.</title>
        <authorList>
            <person name="Goh K.M."/>
            <person name="Shamsir M.S."/>
            <person name="Lim S.W."/>
        </authorList>
    </citation>
    <scope>NUCLEOTIDE SEQUENCE [LARGE SCALE GENOMIC DNA]</scope>
    <source>
        <strain evidence="9 10">KCTC 42399</strain>
    </source>
</reference>
<sequence length="669" mass="75346">MPMMMHSSFSSCIAAMPAPIVLVDAEGHIHAESEGWTRAFRSLAPQADAAAPLFDLIDDAEGAWHDLITRCLRENRTLRGTQRRIIFVGAGPRWVDWTMRPMQPADEVEAPPERAMLYMTDRTSERHTDRLRQQVEARFDTLLDTIQEGALLMDSDGVFRDCNDTVPEIFGRPRSEIIGSRFSDDKWNGLRSDGTPLANTEFPFWVAYYERKPVMGKVMGIYPPDAPPRWIRVNARPLFELDEADPYGVFVCFEDITNEQLKDEALQTSRDVLSSVLTSSLDGILVWTALRDTRGTIVDFECVLVNPQGEKLLKVSTEEMVGAQMLELLPEHADQGLFEAFVDVVRTGQPYEDELRLADTEGGMTWCQVMAVKIEDGIAVTLRDVSERREAAQAMSVANEKLEQRNRALRDFAYIASHDLQEPLRKISAFSNLVIQDYGDKVDETGRHYLERMEDASRRMSQLISDLLVYSRITTRARPFEDVDLNAVVNNVLNDLSMRIDDVEGTVRVDDMPTIEADATQIRQLLQNLIGNALKFHRPEVPPEIDVTTAVVSLDALDRNVPVQANCTEVCRVRVADNGIGFESKYTDRIFTPFQRLHGRSEYEGTGMGLAICRRIVERHGGSIAVQSVPNEGTTFTVWLPVRRTPSSNDAPPAPTQHDQSTTETILDE</sequence>
<dbReference type="CDD" id="cd00130">
    <property type="entry name" value="PAS"/>
    <property type="match status" value="1"/>
</dbReference>
<dbReference type="SMART" id="SM00387">
    <property type="entry name" value="HATPase_c"/>
    <property type="match status" value="1"/>
</dbReference>
<dbReference type="Gene3D" id="3.30.450.20">
    <property type="entry name" value="PAS domain"/>
    <property type="match status" value="3"/>
</dbReference>
<dbReference type="Pfam" id="PF00512">
    <property type="entry name" value="HisKA"/>
    <property type="match status" value="1"/>
</dbReference>
<dbReference type="InterPro" id="IPR036890">
    <property type="entry name" value="HATPase_C_sf"/>
</dbReference>
<dbReference type="GO" id="GO:0000155">
    <property type="term" value="F:phosphorelay sensor kinase activity"/>
    <property type="evidence" value="ECO:0007669"/>
    <property type="project" value="InterPro"/>
</dbReference>
<dbReference type="PANTHER" id="PTHR43304:SF1">
    <property type="entry name" value="PAC DOMAIN-CONTAINING PROTEIN"/>
    <property type="match status" value="1"/>
</dbReference>
<evidence type="ECO:0000313" key="9">
    <source>
        <dbReference type="EMBL" id="PEN07717.1"/>
    </source>
</evidence>
<dbReference type="SUPFAM" id="SSF55785">
    <property type="entry name" value="PYP-like sensor domain (PAS domain)"/>
    <property type="match status" value="3"/>
</dbReference>
<dbReference type="InterPro" id="IPR013656">
    <property type="entry name" value="PAS_4"/>
</dbReference>
<keyword evidence="10" id="KW-1185">Reference proteome</keyword>
<dbReference type="FunFam" id="3.30.565.10:FF:000006">
    <property type="entry name" value="Sensor histidine kinase WalK"/>
    <property type="match status" value="1"/>
</dbReference>
<dbReference type="SMART" id="SM00388">
    <property type="entry name" value="HisKA"/>
    <property type="match status" value="1"/>
</dbReference>
<dbReference type="InterPro" id="IPR004358">
    <property type="entry name" value="Sig_transdc_His_kin-like_C"/>
</dbReference>
<organism evidence="9 10">
    <name type="scientific">Longimonas halophila</name>
    <dbReference type="NCBI Taxonomy" id="1469170"/>
    <lineage>
        <taxon>Bacteria</taxon>
        <taxon>Pseudomonadati</taxon>
        <taxon>Rhodothermota</taxon>
        <taxon>Rhodothermia</taxon>
        <taxon>Rhodothermales</taxon>
        <taxon>Salisaetaceae</taxon>
        <taxon>Longimonas</taxon>
    </lineage>
</organism>
<dbReference type="Pfam" id="PF00989">
    <property type="entry name" value="PAS"/>
    <property type="match status" value="1"/>
</dbReference>
<dbReference type="InterPro" id="IPR003661">
    <property type="entry name" value="HisK_dim/P_dom"/>
</dbReference>
<evidence type="ECO:0000259" key="7">
    <source>
        <dbReference type="PROSITE" id="PS50109"/>
    </source>
</evidence>
<dbReference type="PANTHER" id="PTHR43304">
    <property type="entry name" value="PHYTOCHROME-LIKE PROTEIN CPH1"/>
    <property type="match status" value="1"/>
</dbReference>
<evidence type="ECO:0000256" key="6">
    <source>
        <dbReference type="SAM" id="MobiDB-lite"/>
    </source>
</evidence>
<dbReference type="InterPro" id="IPR013767">
    <property type="entry name" value="PAS_fold"/>
</dbReference>
<dbReference type="AlphaFoldDB" id="A0A2H3NYA9"/>
<evidence type="ECO:0000256" key="3">
    <source>
        <dbReference type="ARBA" id="ARBA00022553"/>
    </source>
</evidence>
<feature type="domain" description="Histidine kinase" evidence="7">
    <location>
        <begin position="415"/>
        <end position="644"/>
    </location>
</feature>
<dbReference type="Pfam" id="PF02518">
    <property type="entry name" value="HATPase_c"/>
    <property type="match status" value="1"/>
</dbReference>
<evidence type="ECO:0000256" key="2">
    <source>
        <dbReference type="ARBA" id="ARBA00012438"/>
    </source>
</evidence>
<dbReference type="SMART" id="SM00091">
    <property type="entry name" value="PAS"/>
    <property type="match status" value="3"/>
</dbReference>
<dbReference type="EC" id="2.7.13.3" evidence="2"/>
<dbReference type="InterPro" id="IPR036097">
    <property type="entry name" value="HisK_dim/P_sf"/>
</dbReference>
<feature type="compositionally biased region" description="Polar residues" evidence="6">
    <location>
        <begin position="657"/>
        <end position="669"/>
    </location>
</feature>
<protein>
    <recommendedName>
        <fullName evidence="2">histidine kinase</fullName>
        <ecNumber evidence="2">2.7.13.3</ecNumber>
    </recommendedName>
</protein>
<dbReference type="Gene3D" id="3.30.565.10">
    <property type="entry name" value="Histidine kinase-like ATPase, C-terminal domain"/>
    <property type="match status" value="1"/>
</dbReference>
<dbReference type="GO" id="GO:0006355">
    <property type="term" value="P:regulation of DNA-templated transcription"/>
    <property type="evidence" value="ECO:0007669"/>
    <property type="project" value="InterPro"/>
</dbReference>
<dbReference type="SUPFAM" id="SSF55874">
    <property type="entry name" value="ATPase domain of HSP90 chaperone/DNA topoisomerase II/histidine kinase"/>
    <property type="match status" value="1"/>
</dbReference>